<dbReference type="AlphaFoldDB" id="A0A1H0WYG7"/>
<dbReference type="GO" id="GO:0016491">
    <property type="term" value="F:oxidoreductase activity"/>
    <property type="evidence" value="ECO:0007669"/>
    <property type="project" value="InterPro"/>
</dbReference>
<evidence type="ECO:0000313" key="2">
    <source>
        <dbReference type="Proteomes" id="UP000199497"/>
    </source>
</evidence>
<sequence>MIRPEGLYTDEVVYRLFTNGLNARPWKVSELLSSPETEDPRTEVAWKFASRGYYAEQAGLVTAAALAAETDDLAYRFDMATAASDEARHADAFLRFAQHLGGDAEECFEMLEPLDEALTSLPYPGKVLAHTVLEGFAADEFHLFTEYFKGHPAARIYEHVRHDENRHVAMGVSHLARACRDPEFSAALREHGDAWLERIREHADVTALSAMFSELTGKDPADFERWFTARHRQRMASARVVIEGR</sequence>
<keyword evidence="2" id="KW-1185">Reference proteome</keyword>
<organism evidence="1 2">
    <name type="scientific">Actinopolyspora xinjiangensis</name>
    <dbReference type="NCBI Taxonomy" id="405564"/>
    <lineage>
        <taxon>Bacteria</taxon>
        <taxon>Bacillati</taxon>
        <taxon>Actinomycetota</taxon>
        <taxon>Actinomycetes</taxon>
        <taxon>Actinopolysporales</taxon>
        <taxon>Actinopolysporaceae</taxon>
        <taxon>Actinopolyspora</taxon>
    </lineage>
</organism>
<dbReference type="EMBL" id="FNJR01000018">
    <property type="protein sequence ID" value="SDP95784.1"/>
    <property type="molecule type" value="Genomic_DNA"/>
</dbReference>
<evidence type="ECO:0000313" key="1">
    <source>
        <dbReference type="EMBL" id="SDP95784.1"/>
    </source>
</evidence>
<dbReference type="InterPro" id="IPR012348">
    <property type="entry name" value="RNR-like"/>
</dbReference>
<protein>
    <recommendedName>
        <fullName evidence="3">Ferritin-like domain-containing protein</fullName>
    </recommendedName>
</protein>
<dbReference type="Proteomes" id="UP000199497">
    <property type="component" value="Unassembled WGS sequence"/>
</dbReference>
<dbReference type="SUPFAM" id="SSF47240">
    <property type="entry name" value="Ferritin-like"/>
    <property type="match status" value="1"/>
</dbReference>
<dbReference type="CDD" id="cd00657">
    <property type="entry name" value="Ferritin_like"/>
    <property type="match status" value="1"/>
</dbReference>
<proteinExistence type="predicted"/>
<name>A0A1H0WYG7_9ACTN</name>
<dbReference type="Gene3D" id="1.10.620.20">
    <property type="entry name" value="Ribonucleotide Reductase, subunit A"/>
    <property type="match status" value="1"/>
</dbReference>
<evidence type="ECO:0008006" key="3">
    <source>
        <dbReference type="Google" id="ProtNLM"/>
    </source>
</evidence>
<accession>A0A1H0WYG7</accession>
<dbReference type="STRING" id="405564.SAMN04487905_11847"/>
<gene>
    <name evidence="1" type="ORF">SAMN04487905_11847</name>
</gene>
<reference evidence="2" key="1">
    <citation type="submission" date="2016-10" db="EMBL/GenBank/DDBJ databases">
        <authorList>
            <person name="Varghese N."/>
            <person name="Submissions S."/>
        </authorList>
    </citation>
    <scope>NUCLEOTIDE SEQUENCE [LARGE SCALE GENOMIC DNA]</scope>
    <source>
        <strain evidence="2">DSM 46732</strain>
    </source>
</reference>
<dbReference type="InterPro" id="IPR009078">
    <property type="entry name" value="Ferritin-like_SF"/>
</dbReference>